<dbReference type="EMBL" id="JBFAKC010000004">
    <property type="protein sequence ID" value="MEV0708044.1"/>
    <property type="molecule type" value="Genomic_DNA"/>
</dbReference>
<evidence type="ECO:0000313" key="1">
    <source>
        <dbReference type="EMBL" id="MEV0708044.1"/>
    </source>
</evidence>
<protein>
    <submittedName>
        <fullName evidence="1">Uncharacterized protein</fullName>
    </submittedName>
</protein>
<reference evidence="1 2" key="1">
    <citation type="submission" date="2024-06" db="EMBL/GenBank/DDBJ databases">
        <title>The Natural Products Discovery Center: Release of the First 8490 Sequenced Strains for Exploring Actinobacteria Biosynthetic Diversity.</title>
        <authorList>
            <person name="Kalkreuter E."/>
            <person name="Kautsar S.A."/>
            <person name="Yang D."/>
            <person name="Bader C.D."/>
            <person name="Teijaro C.N."/>
            <person name="Fluegel L."/>
            <person name="Davis C.M."/>
            <person name="Simpson J.R."/>
            <person name="Lauterbach L."/>
            <person name="Steele A.D."/>
            <person name="Gui C."/>
            <person name="Meng S."/>
            <person name="Li G."/>
            <person name="Viehrig K."/>
            <person name="Ye F."/>
            <person name="Su P."/>
            <person name="Kiefer A.F."/>
            <person name="Nichols A."/>
            <person name="Cepeda A.J."/>
            <person name="Yan W."/>
            <person name="Fan B."/>
            <person name="Jiang Y."/>
            <person name="Adhikari A."/>
            <person name="Zheng C.-J."/>
            <person name="Schuster L."/>
            <person name="Cowan T.M."/>
            <person name="Smanski M.J."/>
            <person name="Chevrette M.G."/>
            <person name="De Carvalho L.P.S."/>
            <person name="Shen B."/>
        </authorList>
    </citation>
    <scope>NUCLEOTIDE SEQUENCE [LARGE SCALE GENOMIC DNA]</scope>
    <source>
        <strain evidence="1 2">NPDC050403</strain>
    </source>
</reference>
<gene>
    <name evidence="1" type="ORF">AB0I48_10800</name>
</gene>
<name>A0ABV3FRK7_9NOCA</name>
<organism evidence="1 2">
    <name type="scientific">Nocardia aurea</name>
    <dbReference type="NCBI Taxonomy" id="2144174"/>
    <lineage>
        <taxon>Bacteria</taxon>
        <taxon>Bacillati</taxon>
        <taxon>Actinomycetota</taxon>
        <taxon>Actinomycetes</taxon>
        <taxon>Mycobacteriales</taxon>
        <taxon>Nocardiaceae</taxon>
        <taxon>Nocardia</taxon>
    </lineage>
</organism>
<dbReference type="Proteomes" id="UP001551695">
    <property type="component" value="Unassembled WGS sequence"/>
</dbReference>
<keyword evidence="2" id="KW-1185">Reference proteome</keyword>
<proteinExistence type="predicted"/>
<sequence>MIDSTEINEIAAKAAVLTEEEGTISGDLDVTVDDTGKGLVRYRATESWYTIGNFDAEPPRTWKTVAELATAVEAEANTRDAAGNTVPFQA</sequence>
<accession>A0ABV3FRK7</accession>
<dbReference type="RefSeq" id="WP_109526041.1">
    <property type="nucleotide sequence ID" value="NZ_JBEXKW010000011.1"/>
</dbReference>
<evidence type="ECO:0000313" key="2">
    <source>
        <dbReference type="Proteomes" id="UP001551695"/>
    </source>
</evidence>
<comment type="caution">
    <text evidence="1">The sequence shown here is derived from an EMBL/GenBank/DDBJ whole genome shotgun (WGS) entry which is preliminary data.</text>
</comment>